<dbReference type="eggNOG" id="ENOG5030FS1">
    <property type="taxonomic scope" value="Bacteria"/>
</dbReference>
<keyword evidence="2" id="KW-0812">Transmembrane</keyword>
<evidence type="ECO:0000256" key="1">
    <source>
        <dbReference type="SAM" id="MobiDB-lite"/>
    </source>
</evidence>
<evidence type="ECO:0000259" key="3">
    <source>
        <dbReference type="Pfam" id="PF23750"/>
    </source>
</evidence>
<gene>
    <name evidence="5" type="ORF">CH238_08265</name>
    <name evidence="4" type="ORF">CLOLEP_01680</name>
</gene>
<dbReference type="HOGENOM" id="CLU_071535_0_0_9"/>
<feature type="domain" description="Anti-sigma factor RsgI-like middle" evidence="3">
    <location>
        <begin position="69"/>
        <end position="190"/>
    </location>
</feature>
<dbReference type="InterPro" id="IPR055431">
    <property type="entry name" value="RsgI_M"/>
</dbReference>
<feature type="transmembrane region" description="Helical" evidence="2">
    <location>
        <begin position="43"/>
        <end position="62"/>
    </location>
</feature>
<reference evidence="4 6" key="1">
    <citation type="submission" date="2007-08" db="EMBL/GenBank/DDBJ databases">
        <title>Draft genome sequence of Clostridium leptum (DSM 753).</title>
        <authorList>
            <person name="Sudarsanam P."/>
            <person name="Ley R."/>
            <person name="Guruge J."/>
            <person name="Turnbaugh P.J."/>
            <person name="Mahowald M."/>
            <person name="Liep D."/>
            <person name="Gordon J."/>
        </authorList>
    </citation>
    <scope>NUCLEOTIDE SEQUENCE [LARGE SCALE GENOMIC DNA]</scope>
    <source>
        <strain evidence="4 6">DSM 753</strain>
    </source>
</reference>
<evidence type="ECO:0000313" key="5">
    <source>
        <dbReference type="EMBL" id="PEQ24547.1"/>
    </source>
</evidence>
<accession>A7VSY9</accession>
<dbReference type="Pfam" id="PF23750">
    <property type="entry name" value="RsgI_M"/>
    <property type="match status" value="1"/>
</dbReference>
<reference evidence="4 6" key="2">
    <citation type="submission" date="2007-08" db="EMBL/GenBank/DDBJ databases">
        <authorList>
            <person name="Fulton L."/>
            <person name="Clifton S."/>
            <person name="Fulton B."/>
            <person name="Xu J."/>
            <person name="Minx P."/>
            <person name="Pepin K.H."/>
            <person name="Johnson M."/>
            <person name="Thiruvilangam P."/>
            <person name="Bhonagiri V."/>
            <person name="Nash W.E."/>
            <person name="Wang C."/>
            <person name="Mardis E.R."/>
            <person name="Wilson R.K."/>
        </authorList>
    </citation>
    <scope>NUCLEOTIDE SEQUENCE [LARGE SCALE GENOMIC DNA]</scope>
    <source>
        <strain evidence="4 6">DSM 753</strain>
    </source>
</reference>
<keyword evidence="7" id="KW-1185">Reference proteome</keyword>
<evidence type="ECO:0000256" key="2">
    <source>
        <dbReference type="SAM" id="Phobius"/>
    </source>
</evidence>
<dbReference type="EMBL" id="ABCB02000018">
    <property type="protein sequence ID" value="EDO61285.1"/>
    <property type="molecule type" value="Genomic_DNA"/>
</dbReference>
<feature type="region of interest" description="Disordered" evidence="1">
    <location>
        <begin position="221"/>
        <end position="255"/>
    </location>
</feature>
<protein>
    <recommendedName>
        <fullName evidence="3">Anti-sigma factor RsgI-like middle domain-containing protein</fullName>
    </recommendedName>
</protein>
<dbReference type="Proteomes" id="UP000220611">
    <property type="component" value="Unassembled WGS sequence"/>
</dbReference>
<evidence type="ECO:0000313" key="4">
    <source>
        <dbReference type="EMBL" id="EDO61285.1"/>
    </source>
</evidence>
<dbReference type="Proteomes" id="UP000003490">
    <property type="component" value="Unassembled WGS sequence"/>
</dbReference>
<sequence>MDERIKEAFEQVQAESGLKDRTKAYVSRKTGSYRRAGTAKYKVLASAFACVALLLFGGYWLYFTPTVEISIDVNPSIELGVNRFNRIVSLESYNEDGQALLDSLDIRFTEYSDAVTQIIESEDITSLLSDGEIMTIAVIGEDSTQSKEVLSTVQSCTSGKSNTYCYAARTEEVQAAHETGLSYGKYRAYLELQELDPTVTVEQIQTMTMREIRERIWELSGDGDSETQPSGNGHGQQGNGNGQGQQNRWGRTNIP</sequence>
<dbReference type="EMBL" id="NOXF01000005">
    <property type="protein sequence ID" value="PEQ24547.1"/>
    <property type="molecule type" value="Genomic_DNA"/>
</dbReference>
<reference evidence="5 7" key="3">
    <citation type="submission" date="2017-07" db="EMBL/GenBank/DDBJ databases">
        <title>Prevalence of linear plasmids in Cutibacterium (Propionibacterium) acnes isolates obtained from prostatic tissue.</title>
        <authorList>
            <person name="Davidsson S."/>
            <person name="Carlsson J."/>
            <person name="Molling P."/>
            <person name="Andren O."/>
            <person name="Andersson S.-O."/>
            <person name="Brzuszkiewicz E."/>
            <person name="Poehlein A."/>
            <person name="Al-Zeer M."/>
            <person name="Brinkmann V."/>
            <person name="Scavenius C."/>
            <person name="Nazipi S."/>
            <person name="Soderquist B."/>
            <person name="Bruggemann H."/>
        </authorList>
    </citation>
    <scope>NUCLEOTIDE SEQUENCE [LARGE SCALE GENOMIC DNA]</scope>
    <source>
        <strain evidence="5 7">DSM 753</strain>
    </source>
</reference>
<evidence type="ECO:0000313" key="7">
    <source>
        <dbReference type="Proteomes" id="UP000220611"/>
    </source>
</evidence>
<name>A7VSY9_9FIRM</name>
<proteinExistence type="predicted"/>
<keyword evidence="2" id="KW-0472">Membrane</keyword>
<dbReference type="AlphaFoldDB" id="A7VSY9"/>
<comment type="caution">
    <text evidence="4">The sequence shown here is derived from an EMBL/GenBank/DDBJ whole genome shotgun (WGS) entry which is preliminary data.</text>
</comment>
<feature type="compositionally biased region" description="Gly residues" evidence="1">
    <location>
        <begin position="232"/>
        <end position="243"/>
    </location>
</feature>
<evidence type="ECO:0000313" key="6">
    <source>
        <dbReference type="Proteomes" id="UP000003490"/>
    </source>
</evidence>
<organism evidence="4 6">
    <name type="scientific">[Clostridium] leptum DSM 753</name>
    <dbReference type="NCBI Taxonomy" id="428125"/>
    <lineage>
        <taxon>Bacteria</taxon>
        <taxon>Bacillati</taxon>
        <taxon>Bacillota</taxon>
        <taxon>Clostridia</taxon>
        <taxon>Eubacteriales</taxon>
        <taxon>Oscillospiraceae</taxon>
        <taxon>Oscillospiraceae incertae sedis</taxon>
    </lineage>
</organism>
<keyword evidence="2" id="KW-1133">Transmembrane helix</keyword>